<dbReference type="InterPro" id="IPR005131">
    <property type="entry name" value="Ser_deHydtase_bsu"/>
</dbReference>
<comment type="similarity">
    <text evidence="3 11 12">Belongs to the iron-sulfur dependent L-serine dehydratase family.</text>
</comment>
<dbReference type="GO" id="GO:0003941">
    <property type="term" value="F:L-serine ammonia-lyase activity"/>
    <property type="evidence" value="ECO:0007669"/>
    <property type="project" value="UniProtKB-EC"/>
</dbReference>
<dbReference type="PANTHER" id="PTHR30182:SF12">
    <property type="entry name" value="L-SERINE DEHYDRATASE, BETA CHAIN-RELATED"/>
    <property type="match status" value="1"/>
</dbReference>
<comment type="pathway">
    <text evidence="2 11">Carbohydrate biosynthesis; gluconeogenesis.</text>
</comment>
<evidence type="ECO:0000256" key="2">
    <source>
        <dbReference type="ARBA" id="ARBA00004742"/>
    </source>
</evidence>
<evidence type="ECO:0000256" key="6">
    <source>
        <dbReference type="ARBA" id="ARBA00022723"/>
    </source>
</evidence>
<sequence length="219" mass="22713">MNVFDIIGPVMIGPSSSHTAGAARLGQIARKILGAPAVKAEITLCGSFAQTYRGHGTDKALIAGILGMSPDDERIRTSLQLAEECGLQYSFKTASLPGAHPNTARITLTDAQGHTSVIQGASVGGGNILVSEINGMRVAVTSQYNTLIVLHHDVPGVIAAITNVMACSGLNIGNFQLSRPQKGGHAVMTIEVDGEVPPALTDSLKVLPNVISVELIEAV</sequence>
<dbReference type="EMBL" id="JADCKC010000003">
    <property type="protein sequence ID" value="MBE5038311.1"/>
    <property type="molecule type" value="Genomic_DNA"/>
</dbReference>
<dbReference type="NCBIfam" id="TIGR00719">
    <property type="entry name" value="sda_beta"/>
    <property type="match status" value="1"/>
</dbReference>
<dbReference type="PIRSF" id="PIRSF036692">
    <property type="entry name" value="SDH_B"/>
    <property type="match status" value="1"/>
</dbReference>
<accession>A0ABR9R5A6</accession>
<dbReference type="Gene3D" id="3.30.70.260">
    <property type="match status" value="1"/>
</dbReference>
<keyword evidence="15" id="KW-1185">Reference proteome</keyword>
<organism evidence="14 15">
    <name type="scientific">Gemmiger gallinarum</name>
    <dbReference type="NCBI Taxonomy" id="2779354"/>
    <lineage>
        <taxon>Bacteria</taxon>
        <taxon>Bacillati</taxon>
        <taxon>Bacillota</taxon>
        <taxon>Clostridia</taxon>
        <taxon>Eubacteriales</taxon>
        <taxon>Gemmiger</taxon>
    </lineage>
</organism>
<keyword evidence="5 11" id="KW-0004">4Fe-4S</keyword>
<dbReference type="CDD" id="cd04903">
    <property type="entry name" value="ACT_LSD"/>
    <property type="match status" value="1"/>
</dbReference>
<dbReference type="Gene3D" id="3.30.1330.90">
    <property type="entry name" value="D-3-phosphoglycerate dehydrogenase, domain 3"/>
    <property type="match status" value="1"/>
</dbReference>
<keyword evidence="6 11" id="KW-0479">Metal-binding</keyword>
<dbReference type="InterPro" id="IPR002912">
    <property type="entry name" value="ACT_dom"/>
</dbReference>
<name>A0ABR9R5A6_9FIRM</name>
<dbReference type="InterPro" id="IPR004643">
    <property type="entry name" value="Fe-S_L-Ser_bsu"/>
</dbReference>
<gene>
    <name evidence="14" type="primary">sdaAB</name>
    <name evidence="14" type="ORF">INF35_10990</name>
</gene>
<keyword evidence="4 11" id="KW-0312">Gluconeogenesis</keyword>
<proteinExistence type="inferred from homology"/>
<dbReference type="InterPro" id="IPR045865">
    <property type="entry name" value="ACT-like_dom_sf"/>
</dbReference>
<reference evidence="14 15" key="1">
    <citation type="submission" date="2020-10" db="EMBL/GenBank/DDBJ databases">
        <title>ChiBAC.</title>
        <authorList>
            <person name="Zenner C."/>
            <person name="Hitch T.C.A."/>
            <person name="Clavel T."/>
        </authorList>
    </citation>
    <scope>NUCLEOTIDE SEQUENCE [LARGE SCALE GENOMIC DNA]</scope>
    <source>
        <strain evidence="14 15">DSM 109015</strain>
    </source>
</reference>
<keyword evidence="9 11" id="KW-0456">Lyase</keyword>
<comment type="caution">
    <text evidence="14">The sequence shown here is derived from an EMBL/GenBank/DDBJ whole genome shotgun (WGS) entry which is preliminary data.</text>
</comment>
<keyword evidence="7 11" id="KW-0408">Iron</keyword>
<evidence type="ECO:0000259" key="13">
    <source>
        <dbReference type="PROSITE" id="PS51671"/>
    </source>
</evidence>
<dbReference type="InterPro" id="IPR029009">
    <property type="entry name" value="ASB_dom_sf"/>
</dbReference>
<comment type="cofactor">
    <cofactor evidence="1 12">
        <name>[4Fe-4S] cluster</name>
        <dbReference type="ChEBI" id="CHEBI:49883"/>
    </cofactor>
</comment>
<evidence type="ECO:0000256" key="7">
    <source>
        <dbReference type="ARBA" id="ARBA00023004"/>
    </source>
</evidence>
<feature type="domain" description="ACT" evidence="13">
    <location>
        <begin position="146"/>
        <end position="219"/>
    </location>
</feature>
<dbReference type="PANTHER" id="PTHR30182">
    <property type="entry name" value="L-SERINE DEHYDRATASE"/>
    <property type="match status" value="1"/>
</dbReference>
<evidence type="ECO:0000256" key="5">
    <source>
        <dbReference type="ARBA" id="ARBA00022485"/>
    </source>
</evidence>
<keyword evidence="8 11" id="KW-0411">Iron-sulfur</keyword>
<evidence type="ECO:0000256" key="10">
    <source>
        <dbReference type="ARBA" id="ARBA00049406"/>
    </source>
</evidence>
<dbReference type="RefSeq" id="WP_193502385.1">
    <property type="nucleotide sequence ID" value="NZ_JADCKC010000003.1"/>
</dbReference>
<dbReference type="Pfam" id="PF03315">
    <property type="entry name" value="SDH_beta"/>
    <property type="match status" value="1"/>
</dbReference>
<dbReference type="Pfam" id="PF01842">
    <property type="entry name" value="ACT"/>
    <property type="match status" value="1"/>
</dbReference>
<evidence type="ECO:0000313" key="15">
    <source>
        <dbReference type="Proteomes" id="UP000768567"/>
    </source>
</evidence>
<evidence type="ECO:0000256" key="1">
    <source>
        <dbReference type="ARBA" id="ARBA00001966"/>
    </source>
</evidence>
<dbReference type="PROSITE" id="PS51671">
    <property type="entry name" value="ACT"/>
    <property type="match status" value="1"/>
</dbReference>
<evidence type="ECO:0000313" key="14">
    <source>
        <dbReference type="EMBL" id="MBE5038311.1"/>
    </source>
</evidence>
<dbReference type="Proteomes" id="UP000768567">
    <property type="component" value="Unassembled WGS sequence"/>
</dbReference>
<comment type="catalytic activity">
    <reaction evidence="10 11 12">
        <text>L-serine = pyruvate + NH4(+)</text>
        <dbReference type="Rhea" id="RHEA:19169"/>
        <dbReference type="ChEBI" id="CHEBI:15361"/>
        <dbReference type="ChEBI" id="CHEBI:28938"/>
        <dbReference type="ChEBI" id="CHEBI:33384"/>
        <dbReference type="EC" id="4.3.1.17"/>
    </reaction>
</comment>
<dbReference type="SUPFAM" id="SSF143548">
    <property type="entry name" value="Serine metabolism enzymes domain"/>
    <property type="match status" value="1"/>
</dbReference>
<dbReference type="InterPro" id="IPR051318">
    <property type="entry name" value="Fe-S_L-Ser"/>
</dbReference>
<evidence type="ECO:0000256" key="12">
    <source>
        <dbReference type="RuleBase" id="RU366059"/>
    </source>
</evidence>
<evidence type="ECO:0000256" key="8">
    <source>
        <dbReference type="ARBA" id="ARBA00023014"/>
    </source>
</evidence>
<evidence type="ECO:0000256" key="9">
    <source>
        <dbReference type="ARBA" id="ARBA00023239"/>
    </source>
</evidence>
<evidence type="ECO:0000256" key="4">
    <source>
        <dbReference type="ARBA" id="ARBA00022432"/>
    </source>
</evidence>
<evidence type="ECO:0000256" key="3">
    <source>
        <dbReference type="ARBA" id="ARBA00008636"/>
    </source>
</evidence>
<dbReference type="SUPFAM" id="SSF55021">
    <property type="entry name" value="ACT-like"/>
    <property type="match status" value="1"/>
</dbReference>
<evidence type="ECO:0000256" key="11">
    <source>
        <dbReference type="PIRNR" id="PIRNR036692"/>
    </source>
</evidence>
<protein>
    <recommendedName>
        <fullName evidence="11">L-serine deaminase</fullName>
    </recommendedName>
</protein>